<sequence>MLVAAARAMFEEDFSGRILSFDGEAAQAYADIASRRRQDGEPISQFDAQIAAATRSRGAALATRNTRDFVRCGIALVNPWGDA</sequence>
<dbReference type="SUPFAM" id="SSF88723">
    <property type="entry name" value="PIN domain-like"/>
    <property type="match status" value="1"/>
</dbReference>
<proteinExistence type="predicted"/>
<comment type="caution">
    <text evidence="1">The sequence shown here is derived from an EMBL/GenBank/DDBJ whole genome shotgun (WGS) entry which is preliminary data.</text>
</comment>
<reference evidence="1" key="1">
    <citation type="submission" date="2013-04" db="EMBL/GenBank/DDBJ databases">
        <title>The genome sequencing project of 58 acetic acid bacteria.</title>
        <authorList>
            <person name="Okamoto-Kainuma A."/>
            <person name="Ishikawa M."/>
            <person name="Umino S."/>
            <person name="Koizumi Y."/>
            <person name="Shiwa Y."/>
            <person name="Yoshikawa H."/>
            <person name="Matsutani M."/>
            <person name="Matsushita K."/>
        </authorList>
    </citation>
    <scope>NUCLEOTIDE SEQUENCE</scope>
    <source>
        <strain evidence="1">DSM 12717</strain>
    </source>
</reference>
<organism evidence="1 2">
    <name type="scientific">Gluconacetobacter sacchari DSM 12717</name>
    <dbReference type="NCBI Taxonomy" id="1307940"/>
    <lineage>
        <taxon>Bacteria</taxon>
        <taxon>Pseudomonadati</taxon>
        <taxon>Pseudomonadota</taxon>
        <taxon>Alphaproteobacteria</taxon>
        <taxon>Acetobacterales</taxon>
        <taxon>Acetobacteraceae</taxon>
        <taxon>Gluconacetobacter</taxon>
    </lineage>
</organism>
<dbReference type="EMBL" id="BAQP01000035">
    <property type="protein sequence ID" value="GBQ21638.1"/>
    <property type="molecule type" value="Genomic_DNA"/>
</dbReference>
<evidence type="ECO:0000313" key="2">
    <source>
        <dbReference type="Proteomes" id="UP001060895"/>
    </source>
</evidence>
<evidence type="ECO:0000313" key="1">
    <source>
        <dbReference type="EMBL" id="GBQ21638.1"/>
    </source>
</evidence>
<accession>A0ABQ0P4A0</accession>
<protein>
    <submittedName>
        <fullName evidence="1">PilT domain-containing protein</fullName>
    </submittedName>
</protein>
<dbReference type="Gene3D" id="3.40.50.1010">
    <property type="entry name" value="5'-nuclease"/>
    <property type="match status" value="1"/>
</dbReference>
<dbReference type="RefSeq" id="WP_246387386.1">
    <property type="nucleotide sequence ID" value="NZ_BAQP01000035.1"/>
</dbReference>
<keyword evidence="2" id="KW-1185">Reference proteome</keyword>
<dbReference type="Proteomes" id="UP001060895">
    <property type="component" value="Unassembled WGS sequence"/>
</dbReference>
<gene>
    <name evidence="1" type="ORF">AA12717_0953</name>
</gene>
<name>A0ABQ0P4A0_9PROT</name>
<dbReference type="InterPro" id="IPR029060">
    <property type="entry name" value="PIN-like_dom_sf"/>
</dbReference>